<dbReference type="InterPro" id="IPR010071">
    <property type="entry name" value="AA_adenyl_dom"/>
</dbReference>
<dbReference type="SUPFAM" id="SSF56801">
    <property type="entry name" value="Acetyl-CoA synthetase-like"/>
    <property type="match status" value="1"/>
</dbReference>
<keyword evidence="7" id="KW-1185">Reference proteome</keyword>
<dbReference type="Gene3D" id="3.40.50.980">
    <property type="match status" value="2"/>
</dbReference>
<dbReference type="PANTHER" id="PTHR45527:SF1">
    <property type="entry name" value="FATTY ACID SYNTHASE"/>
    <property type="match status" value="1"/>
</dbReference>
<keyword evidence="3" id="KW-0596">Phosphopantetheine</keyword>
<dbReference type="Pfam" id="PF00668">
    <property type="entry name" value="Condensation"/>
    <property type="match status" value="1"/>
</dbReference>
<dbReference type="CDD" id="cd05930">
    <property type="entry name" value="A_NRPS"/>
    <property type="match status" value="1"/>
</dbReference>
<dbReference type="FunFam" id="1.10.1200.10:FF:000005">
    <property type="entry name" value="Nonribosomal peptide synthetase 1"/>
    <property type="match status" value="1"/>
</dbReference>
<dbReference type="GO" id="GO:0003824">
    <property type="term" value="F:catalytic activity"/>
    <property type="evidence" value="ECO:0007669"/>
    <property type="project" value="InterPro"/>
</dbReference>
<dbReference type="InterPro" id="IPR029058">
    <property type="entry name" value="AB_hydrolase_fold"/>
</dbReference>
<accession>A0A2R4CGZ7</accession>
<feature type="domain" description="Carrier" evidence="5">
    <location>
        <begin position="960"/>
        <end position="1035"/>
    </location>
</feature>
<dbReference type="Gene3D" id="3.40.50.1820">
    <property type="entry name" value="alpha/beta hydrolase"/>
    <property type="match status" value="1"/>
</dbReference>
<dbReference type="Pfam" id="PF00501">
    <property type="entry name" value="AMP-binding"/>
    <property type="match status" value="1"/>
</dbReference>
<dbReference type="SUPFAM" id="SSF47336">
    <property type="entry name" value="ACP-like"/>
    <property type="match status" value="1"/>
</dbReference>
<name>A0A2R4CGZ7_9BURK</name>
<dbReference type="Pfam" id="PF13193">
    <property type="entry name" value="AMP-binding_C"/>
    <property type="match status" value="1"/>
</dbReference>
<dbReference type="GO" id="GO:0044550">
    <property type="term" value="P:secondary metabolite biosynthetic process"/>
    <property type="evidence" value="ECO:0007669"/>
    <property type="project" value="UniProtKB-ARBA"/>
</dbReference>
<proteinExistence type="inferred from homology"/>
<dbReference type="RefSeq" id="WP_107144256.1">
    <property type="nucleotide sequence ID" value="NZ_CP028324.1"/>
</dbReference>
<dbReference type="NCBIfam" id="TIGR01733">
    <property type="entry name" value="AA-adenyl-dom"/>
    <property type="match status" value="1"/>
</dbReference>
<dbReference type="Proteomes" id="UP000240505">
    <property type="component" value="Chromosome"/>
</dbReference>
<dbReference type="FunFam" id="2.30.38.10:FF:000001">
    <property type="entry name" value="Non-ribosomal peptide synthetase PvdI"/>
    <property type="match status" value="1"/>
</dbReference>
<keyword evidence="4" id="KW-0597">Phosphoprotein</keyword>
<sequence length="1057" mass="113703">MTELPLSIAQQGLWFLSHVEASANAAYNMIFALRATQALRPEVLRAALLLMARRHAVLRAAVHAADGIPRLAIAETVAEADIPLRQEMGQLEAIATHASGIPFDMATQPLYRVVLVESEGTTAGLVFVFHHVIFDDASARIFFQELQVAYDSLARGQTPDFGAAPADLSHITEHEAAFIASAAGRAALEDTVQRLRGMPARLALPGKRGAADERLVYPAAMVSVAIPAPLGEAVQAASSRLRATPAAIYLAAFQALLWKYSGQRDFGISLPVSHRVTPELARMLGYLVNLGIVRFRLGPERSIAQLIGDAGDQLFDVLDVAGIPFPLVTKQLKRSGEDIQGPLLQVGFNYLKDEAVGYRLGDCDLTPMEIAPVFAKNELKLDIQDNKRLCLLYDRAGFEPAFMEQMARHYLVLLEAALAAPDTRLRDLPLLSAAERQRVLVDWNATPAPLPQQQPALLHQMFEAQARATPDVPAVLCDDTVLTYAALDARANQLAHHLRALGVGPDTLVALCTERSVEMVVGMLGVLKAGAAYVPLDPDYPPQRLAFMLDDTAAPVLLTQQRLLAQLPPHRARTLCLDSEWEHIAAAPATAPDNVTLPQHLAYCIYTSGSTGGPKGAINTHQGVANLLRWYTSPPLAMASGERIVLASSLSFDLTQKNILGTLSAGATLVVPAGPTADAALFQAALARHRPTRVNCAPSAYRALMEGCTDNPLRTVVLGGEPIDHVLMAELASRDIDLVNSYGPTECADVALYCLRHPDASGDGIALGRPLPDVQVYLLDQALQPVPVGVTGEIHIAGIGLARGYLNRPDLTAERFIPNPHGAPGSRMYRTGDLGRYLPDGSIEFLGRIDHQVKIRGFRIELGEIEGALLRCPGVREAAVLARADGGEEKRLVAYLVVQPGATLEPAALHAQLLQSLPAYMVPSAWVTLEAMPLNPNGKIDRFALPAPACAAAPVDTYVAPETATEQLLATIWSDVLNQPRIGIHDNFFLLGGHSLLATQVMARLLGEQGVAVPLRTLFNAPTIAAFARQVDQLRSNRASAPAMPAIRRQARKSLSA</sequence>
<evidence type="ECO:0000256" key="1">
    <source>
        <dbReference type="ARBA" id="ARBA00001957"/>
    </source>
</evidence>
<evidence type="ECO:0000259" key="5">
    <source>
        <dbReference type="PROSITE" id="PS50075"/>
    </source>
</evidence>
<evidence type="ECO:0000313" key="7">
    <source>
        <dbReference type="Proteomes" id="UP000240505"/>
    </source>
</evidence>
<dbReference type="GO" id="GO:0005737">
    <property type="term" value="C:cytoplasm"/>
    <property type="evidence" value="ECO:0007669"/>
    <property type="project" value="TreeGrafter"/>
</dbReference>
<dbReference type="InterPro" id="IPR025110">
    <property type="entry name" value="AMP-bd_C"/>
</dbReference>
<dbReference type="EMBL" id="CP028324">
    <property type="protein sequence ID" value="AVR98931.1"/>
    <property type="molecule type" value="Genomic_DNA"/>
</dbReference>
<gene>
    <name evidence="6" type="ORF">C9I28_27390</name>
</gene>
<organism evidence="6 7">
    <name type="scientific">Pseudoduganella armeniaca</name>
    <dbReference type="NCBI Taxonomy" id="2072590"/>
    <lineage>
        <taxon>Bacteria</taxon>
        <taxon>Pseudomonadati</taxon>
        <taxon>Pseudomonadota</taxon>
        <taxon>Betaproteobacteria</taxon>
        <taxon>Burkholderiales</taxon>
        <taxon>Oxalobacteraceae</taxon>
        <taxon>Telluria group</taxon>
        <taxon>Pseudoduganella</taxon>
    </lineage>
</organism>
<dbReference type="Gene3D" id="3.30.300.30">
    <property type="match status" value="1"/>
</dbReference>
<reference evidence="6 7" key="1">
    <citation type="submission" date="2018-03" db="EMBL/GenBank/DDBJ databases">
        <title>Massilia armeniaca sp. nov., isolated from desert soil.</title>
        <authorList>
            <person name="Huang H."/>
            <person name="Ren M."/>
        </authorList>
    </citation>
    <scope>NUCLEOTIDE SEQUENCE [LARGE SCALE GENOMIC DNA]</scope>
    <source>
        <strain evidence="6 7">ZMN-3</strain>
    </source>
</reference>
<dbReference type="InterPro" id="IPR000873">
    <property type="entry name" value="AMP-dep_synth/lig_dom"/>
</dbReference>
<dbReference type="Gene3D" id="2.30.38.10">
    <property type="entry name" value="Luciferase, Domain 3"/>
    <property type="match status" value="1"/>
</dbReference>
<dbReference type="FunFam" id="3.40.50.980:FF:000001">
    <property type="entry name" value="Non-ribosomal peptide synthetase"/>
    <property type="match status" value="1"/>
</dbReference>
<evidence type="ECO:0000256" key="4">
    <source>
        <dbReference type="ARBA" id="ARBA00022553"/>
    </source>
</evidence>
<dbReference type="PANTHER" id="PTHR45527">
    <property type="entry name" value="NONRIBOSOMAL PEPTIDE SYNTHETASE"/>
    <property type="match status" value="1"/>
</dbReference>
<dbReference type="KEGG" id="masz:C9I28_27390"/>
<dbReference type="InterPro" id="IPR023213">
    <property type="entry name" value="CAT-like_dom_sf"/>
</dbReference>
<dbReference type="GO" id="GO:0031177">
    <property type="term" value="F:phosphopantetheine binding"/>
    <property type="evidence" value="ECO:0007669"/>
    <property type="project" value="TreeGrafter"/>
</dbReference>
<evidence type="ECO:0000256" key="2">
    <source>
        <dbReference type="ARBA" id="ARBA00006432"/>
    </source>
</evidence>
<dbReference type="OrthoDB" id="6297021at2"/>
<dbReference type="GO" id="GO:0043041">
    <property type="term" value="P:amino acid activation for nonribosomal peptide biosynthetic process"/>
    <property type="evidence" value="ECO:0007669"/>
    <property type="project" value="TreeGrafter"/>
</dbReference>
<dbReference type="FunFam" id="3.30.300.30:FF:000010">
    <property type="entry name" value="Enterobactin synthetase component F"/>
    <property type="match status" value="1"/>
</dbReference>
<dbReference type="InterPro" id="IPR036736">
    <property type="entry name" value="ACP-like_sf"/>
</dbReference>
<dbReference type="FunFam" id="3.40.50.12780:FF:000012">
    <property type="entry name" value="Non-ribosomal peptide synthetase"/>
    <property type="match status" value="1"/>
</dbReference>
<dbReference type="InterPro" id="IPR001242">
    <property type="entry name" value="Condensation_dom"/>
</dbReference>
<dbReference type="Gene3D" id="3.30.559.10">
    <property type="entry name" value="Chloramphenicol acetyltransferase-like domain"/>
    <property type="match status" value="1"/>
</dbReference>
<dbReference type="Gene3D" id="3.30.559.30">
    <property type="entry name" value="Nonribosomal peptide synthetase, condensation domain"/>
    <property type="match status" value="1"/>
</dbReference>
<dbReference type="InterPro" id="IPR045851">
    <property type="entry name" value="AMP-bd_C_sf"/>
</dbReference>
<dbReference type="Pfam" id="PF00550">
    <property type="entry name" value="PP-binding"/>
    <property type="match status" value="1"/>
</dbReference>
<comment type="similarity">
    <text evidence="2">Belongs to the ATP-dependent AMP-binding enzyme family.</text>
</comment>
<comment type="cofactor">
    <cofactor evidence="1">
        <name>pantetheine 4'-phosphate</name>
        <dbReference type="ChEBI" id="CHEBI:47942"/>
    </cofactor>
</comment>
<evidence type="ECO:0000256" key="3">
    <source>
        <dbReference type="ARBA" id="ARBA00022450"/>
    </source>
</evidence>
<dbReference type="AlphaFoldDB" id="A0A2R4CGZ7"/>
<evidence type="ECO:0000313" key="6">
    <source>
        <dbReference type="EMBL" id="AVR98931.1"/>
    </source>
</evidence>
<dbReference type="PROSITE" id="PS50075">
    <property type="entry name" value="CARRIER"/>
    <property type="match status" value="1"/>
</dbReference>
<dbReference type="InterPro" id="IPR009081">
    <property type="entry name" value="PP-bd_ACP"/>
</dbReference>
<protein>
    <recommendedName>
        <fullName evidence="5">Carrier domain-containing protein</fullName>
    </recommendedName>
</protein>
<dbReference type="SUPFAM" id="SSF52777">
    <property type="entry name" value="CoA-dependent acyltransferases"/>
    <property type="match status" value="2"/>
</dbReference>